<dbReference type="Proteomes" id="UP000616201">
    <property type="component" value="Unassembled WGS sequence"/>
</dbReference>
<reference evidence="2" key="1">
    <citation type="submission" date="2018-02" db="EMBL/GenBank/DDBJ databases">
        <authorList>
            <person name="Vasarhelyi B.M."/>
            <person name="Deshmukh S."/>
            <person name="Balint B."/>
            <person name="Kukolya J."/>
        </authorList>
    </citation>
    <scope>NUCLEOTIDE SEQUENCE</scope>
    <source>
        <strain evidence="2">KB22</strain>
    </source>
</reference>
<protein>
    <submittedName>
        <fullName evidence="2">Oxidoreductase</fullName>
    </submittedName>
</protein>
<comment type="caution">
    <text evidence="2">The sequence shown here is derived from an EMBL/GenBank/DDBJ whole genome shotgun (WGS) entry which is preliminary data.</text>
</comment>
<keyword evidence="3" id="KW-1185">Reference proteome</keyword>
<gene>
    <name evidence="2" type="ORF">C4F49_12435</name>
</gene>
<dbReference type="InterPro" id="IPR036812">
    <property type="entry name" value="NAD(P)_OxRdtase_dom_sf"/>
</dbReference>
<dbReference type="Gene3D" id="3.20.20.100">
    <property type="entry name" value="NADP-dependent oxidoreductase domain"/>
    <property type="match status" value="1"/>
</dbReference>
<feature type="domain" description="NADP-dependent oxidoreductase" evidence="1">
    <location>
        <begin position="15"/>
        <end position="280"/>
    </location>
</feature>
<dbReference type="AlphaFoldDB" id="A0A928YQQ2"/>
<dbReference type="GO" id="GO:0016491">
    <property type="term" value="F:oxidoreductase activity"/>
    <property type="evidence" value="ECO:0007669"/>
    <property type="project" value="InterPro"/>
</dbReference>
<evidence type="ECO:0000259" key="1">
    <source>
        <dbReference type="Pfam" id="PF00248"/>
    </source>
</evidence>
<dbReference type="InterPro" id="IPR020471">
    <property type="entry name" value="AKR"/>
</dbReference>
<dbReference type="PANTHER" id="PTHR43312">
    <property type="entry name" value="D-THREO-ALDOSE 1-DEHYDROGENASE"/>
    <property type="match status" value="1"/>
</dbReference>
<dbReference type="PRINTS" id="PR00069">
    <property type="entry name" value="ALDKETRDTASE"/>
</dbReference>
<dbReference type="InterPro" id="IPR053135">
    <property type="entry name" value="AKR2_Oxidoreductase"/>
</dbReference>
<evidence type="ECO:0000313" key="2">
    <source>
        <dbReference type="EMBL" id="MBE8714491.1"/>
    </source>
</evidence>
<sequence length="300" mass="33701">MNQNKLGNSDLKVSAIGFGGMSLKPANKSENQRILSEALDVGINYFDTADLYDQGENEVLLGEALKSYRNAVCIATKVGNKWREDGSTWDWKASKSYILQAVEDSLKRLNTDYIDLYQLHGGTIEDPIDEIIEAFETLKSQGKIREYGISSIRPNVIKEYLSKSKLTSIMMQYSLLDRRPEEYFELIDQHHVSVISRGAVAQGLLIDKPAKTYLSYVENEVKQAQKIVHDFAKQQEVSAQSVSLAYVLAHSTVASAVVGIRTTEQMKDLSKTIQELDNLSAHELLELSSAFKTIQYADHR</sequence>
<accession>A0A928YQQ2</accession>
<dbReference type="EMBL" id="PRDK01000006">
    <property type="protein sequence ID" value="MBE8714491.1"/>
    <property type="molecule type" value="Genomic_DNA"/>
</dbReference>
<dbReference type="CDD" id="cd19086">
    <property type="entry name" value="AKR_AKR11C1"/>
    <property type="match status" value="1"/>
</dbReference>
<name>A0A928YQQ2_9SPHI</name>
<dbReference type="RefSeq" id="WP_196936251.1">
    <property type="nucleotide sequence ID" value="NZ_MU158698.1"/>
</dbReference>
<proteinExistence type="predicted"/>
<dbReference type="InterPro" id="IPR023210">
    <property type="entry name" value="NADP_OxRdtase_dom"/>
</dbReference>
<organism evidence="2 3">
    <name type="scientific">Sphingobacterium hungaricum</name>
    <dbReference type="NCBI Taxonomy" id="2082723"/>
    <lineage>
        <taxon>Bacteria</taxon>
        <taxon>Pseudomonadati</taxon>
        <taxon>Bacteroidota</taxon>
        <taxon>Sphingobacteriia</taxon>
        <taxon>Sphingobacteriales</taxon>
        <taxon>Sphingobacteriaceae</taxon>
        <taxon>Sphingobacterium</taxon>
    </lineage>
</organism>
<dbReference type="PANTHER" id="PTHR43312:SF1">
    <property type="entry name" value="NADP-DEPENDENT OXIDOREDUCTASE DOMAIN-CONTAINING PROTEIN"/>
    <property type="match status" value="1"/>
</dbReference>
<dbReference type="Pfam" id="PF00248">
    <property type="entry name" value="Aldo_ket_red"/>
    <property type="match status" value="1"/>
</dbReference>
<evidence type="ECO:0000313" key="3">
    <source>
        <dbReference type="Proteomes" id="UP000616201"/>
    </source>
</evidence>
<dbReference type="SUPFAM" id="SSF51430">
    <property type="entry name" value="NAD(P)-linked oxidoreductase"/>
    <property type="match status" value="1"/>
</dbReference>